<dbReference type="Proteomes" id="UP001497535">
    <property type="component" value="Unassembled WGS sequence"/>
</dbReference>
<gene>
    <name evidence="1" type="ORF">MENTE1834_LOCUS29027</name>
</gene>
<accession>A0ACB0ZS68</accession>
<dbReference type="EMBL" id="CAVMJV010000045">
    <property type="protein sequence ID" value="CAK5081789.1"/>
    <property type="molecule type" value="Genomic_DNA"/>
</dbReference>
<organism evidence="1 2">
    <name type="scientific">Meloidogyne enterolobii</name>
    <name type="common">Root-knot nematode worm</name>
    <name type="synonym">Meloidogyne mayaguensis</name>
    <dbReference type="NCBI Taxonomy" id="390850"/>
    <lineage>
        <taxon>Eukaryota</taxon>
        <taxon>Metazoa</taxon>
        <taxon>Ecdysozoa</taxon>
        <taxon>Nematoda</taxon>
        <taxon>Chromadorea</taxon>
        <taxon>Rhabditida</taxon>
        <taxon>Tylenchina</taxon>
        <taxon>Tylenchomorpha</taxon>
        <taxon>Tylenchoidea</taxon>
        <taxon>Meloidogynidae</taxon>
        <taxon>Meloidogyninae</taxon>
        <taxon>Meloidogyne</taxon>
    </lineage>
</organism>
<proteinExistence type="predicted"/>
<name>A0ACB0ZS68_MELEN</name>
<protein>
    <submittedName>
        <fullName evidence="1">Uncharacterized protein</fullName>
    </submittedName>
</protein>
<sequence>MTLAYSKDGLNPMSFGDSNLNPMMERLRYQRASGRFCDACIFVKDRMFSAHRSILASHSPYFDSVLRFDKITKEKIVVNCQEPLVFERILNYMYSGTVQIDRDVVVEMLKLANNLLMLRLKNLCADYLMRYIDVSNCLCVRDLATRYNLPRLHTRASEFFDSNISGCLLENTDLLEYEASQLLSLLEEAQHINNVPPDVYLSLIIRWVGYKLSEREQLFPFLLGRCNIQQILPAKLERLLDFNPFFNQSEISLHAILQEMHNQGIQMPKYELRYRNLVQRICGDKNSEVTQRRRSCSVTGLGGGNITGSQHYVNSSLDIKRSHVGIDEDEDDPEFVSEIGHFSTQQCTNFQSNLQRPCESETAISNSNSAMRQCPSGSLKLKIHLPVKQKQFLDKSMNRRLIGLKLYRKSIASATGKAFRRRGRPPKLRPPRPLTDFTGVDEEPNSIFFEFAEETEGSIPAVVFDEEEDEFDPERVEFFEAQNEQQIRQNLFTSGKQKSLEKNPLNNEIERDFSNKALSMQCPHCSFSTHHGIIHLRKHIIATHSKNVLYVCNKCDSCTYSVDRLPVLLTHRLIHTNEKPLKCPDCSFRCRNKSNMIVHYRLHSGEKPFQCNICSKRFVLKRTLENHSITHQDERPFLCDQCNFSTKYQSHLISHKRIQFSLFLCFKSFFFSSGDLYRCHIPDCDYSSPKKSQLAAHLRTHLNVRSHKCRTCHRSFIEKSHLVRHERIHLEEKPFKCQNCDYASSRRDKLKEHIIKHHNNQGNNTKLLKRRYRRARQLQQLIAQGKLLPSTASSEPSTSNPQQPSQTNFFRPIMINDQQQQHINQQHQKSRQFCQNNSNQNQFLGQQQPQNRFVYSNLEALNVAGYSGSMAMISGGSQQEYPQQPQQCHQMNRPLSVQPIMVTNNCGPTDLVSPSCFSMATDFQDNICNSGSIRMNVQLQQQQQPTQITNSIGQQNSRATPNTSALSTPGPPSMAMLDNTGNNGSCSQPQQQFHRELQNLANANFFPQFDPHKQQQYQGSVGAVGPQMLGTGLLFSSAQLFCDPHNTQHQQPQQQQQMPIDQQHEQQQLQQQLNRPMSLPNYGAGNNVNIQQLQQESHHSHMDQQKQDLHNYQNLEQTLNIEQWQEQQH</sequence>
<reference evidence="1" key="1">
    <citation type="submission" date="2023-11" db="EMBL/GenBank/DDBJ databases">
        <authorList>
            <person name="Poullet M."/>
        </authorList>
    </citation>
    <scope>NUCLEOTIDE SEQUENCE</scope>
    <source>
        <strain evidence="1">E1834</strain>
    </source>
</reference>
<evidence type="ECO:0000313" key="2">
    <source>
        <dbReference type="Proteomes" id="UP001497535"/>
    </source>
</evidence>
<comment type="caution">
    <text evidence="1">The sequence shown here is derived from an EMBL/GenBank/DDBJ whole genome shotgun (WGS) entry which is preliminary data.</text>
</comment>
<keyword evidence="2" id="KW-1185">Reference proteome</keyword>
<evidence type="ECO:0000313" key="1">
    <source>
        <dbReference type="EMBL" id="CAK5081789.1"/>
    </source>
</evidence>